<dbReference type="GO" id="GO:0140359">
    <property type="term" value="F:ABC-type transporter activity"/>
    <property type="evidence" value="ECO:0007669"/>
    <property type="project" value="InterPro"/>
</dbReference>
<keyword evidence="7" id="KW-1185">Reference proteome</keyword>
<dbReference type="eggNOG" id="COG1134">
    <property type="taxonomic scope" value="Bacteria"/>
</dbReference>
<feature type="domain" description="ABC transporter" evidence="5">
    <location>
        <begin position="34"/>
        <end position="239"/>
    </location>
</feature>
<dbReference type="InterPro" id="IPR015860">
    <property type="entry name" value="ABC_transpr_TagH-like"/>
</dbReference>
<dbReference type="RefSeq" id="WP_014404174.1">
    <property type="nucleotide sequence ID" value="NC_017033.1"/>
</dbReference>
<dbReference type="GO" id="GO:0016020">
    <property type="term" value="C:membrane"/>
    <property type="evidence" value="ECO:0007669"/>
    <property type="project" value="InterPro"/>
</dbReference>
<dbReference type="KEGG" id="fau:Fraau_2837"/>
<dbReference type="Pfam" id="PF00005">
    <property type="entry name" value="ABC_tran"/>
    <property type="match status" value="1"/>
</dbReference>
<proteinExistence type="inferred from homology"/>
<sequence length="240" mass="25835">MSLIRLEHCGLALPVYGASNQSLKKTALAAVSGGRLAAASRHVTVVQALQDVSLELREGDRLGIEGHNGAGKTSLLRMLAGVYAPTSGRLTVEGTVTSLIDVTLGMDHEATGYENMLIRGLILGLSRPQILALRPSIAEFSGLGDYLDMPVRTYSSGMVLRLAFSTVTAVQPEILLMDEWLSVGDADFVERAEDRLQQIVRQASILVLASHQPATLDKLCNRRIHLQHGRLQEPAAFGNG</sequence>
<dbReference type="Gene3D" id="3.40.50.300">
    <property type="entry name" value="P-loop containing nucleotide triphosphate hydrolases"/>
    <property type="match status" value="1"/>
</dbReference>
<evidence type="ECO:0000256" key="2">
    <source>
        <dbReference type="ARBA" id="ARBA00022448"/>
    </source>
</evidence>
<accession>H8L116</accession>
<evidence type="ECO:0000256" key="1">
    <source>
        <dbReference type="ARBA" id="ARBA00005417"/>
    </source>
</evidence>
<organism evidence="6 7">
    <name type="scientific">Frateuria aurantia (strain ATCC 33424 / DSM 6220 / KCTC 2777 / LMG 1558 / NBRC 3245 / NCIMB 13370)</name>
    <name type="common">Acetobacter aurantius</name>
    <dbReference type="NCBI Taxonomy" id="767434"/>
    <lineage>
        <taxon>Bacteria</taxon>
        <taxon>Pseudomonadati</taxon>
        <taxon>Pseudomonadota</taxon>
        <taxon>Gammaproteobacteria</taxon>
        <taxon>Lysobacterales</taxon>
        <taxon>Rhodanobacteraceae</taxon>
        <taxon>Frateuria</taxon>
    </lineage>
</organism>
<keyword evidence="4" id="KW-0067">ATP-binding</keyword>
<evidence type="ECO:0000256" key="3">
    <source>
        <dbReference type="ARBA" id="ARBA00022741"/>
    </source>
</evidence>
<dbReference type="GO" id="GO:0016887">
    <property type="term" value="F:ATP hydrolysis activity"/>
    <property type="evidence" value="ECO:0007669"/>
    <property type="project" value="InterPro"/>
</dbReference>
<evidence type="ECO:0000259" key="5">
    <source>
        <dbReference type="PROSITE" id="PS50893"/>
    </source>
</evidence>
<dbReference type="EMBL" id="CP003350">
    <property type="protein sequence ID" value="AFC87171.1"/>
    <property type="molecule type" value="Genomic_DNA"/>
</dbReference>
<dbReference type="PANTHER" id="PTHR46743">
    <property type="entry name" value="TEICHOIC ACIDS EXPORT ATP-BINDING PROTEIN TAGH"/>
    <property type="match status" value="1"/>
</dbReference>
<reference evidence="6" key="1">
    <citation type="submission" date="2012-02" db="EMBL/GenBank/DDBJ databases">
        <title>The complete genome of Frateuria aurantia DSM 6220.</title>
        <authorList>
            <consortium name="US DOE Joint Genome Institute (JGI-PGF)"/>
            <person name="Lucas S."/>
            <person name="Copeland A."/>
            <person name="Lapidus A."/>
            <person name="Glavina del Rio T."/>
            <person name="Dalin E."/>
            <person name="Tice H."/>
            <person name="Bruce D."/>
            <person name="Goodwin L."/>
            <person name="Pitluck S."/>
            <person name="Peters L."/>
            <person name="Ovchinnikova G."/>
            <person name="Teshima H."/>
            <person name="Kyrpides N."/>
            <person name="Mavromatis K."/>
            <person name="Ivanova N."/>
            <person name="Brettin T."/>
            <person name="Detter J.C."/>
            <person name="Han C."/>
            <person name="Larimer F."/>
            <person name="Land M."/>
            <person name="Hauser L."/>
            <person name="Markowitz V."/>
            <person name="Cheng J.-F."/>
            <person name="Hugenholtz P."/>
            <person name="Woyke T."/>
            <person name="Wu D."/>
            <person name="Brambilla E."/>
            <person name="Klenk H.-P."/>
            <person name="Eisen J.A."/>
        </authorList>
    </citation>
    <scope>NUCLEOTIDE SEQUENCE</scope>
    <source>
        <strain evidence="6">DSM 6220</strain>
    </source>
</reference>
<dbReference type="InterPro" id="IPR003593">
    <property type="entry name" value="AAA+_ATPase"/>
</dbReference>
<protein>
    <submittedName>
        <fullName evidence="6">ABC-type polysaccharide/polyol phosphate transport system, ATPase component</fullName>
    </submittedName>
</protein>
<keyword evidence="3" id="KW-0547">Nucleotide-binding</keyword>
<dbReference type="PROSITE" id="PS50893">
    <property type="entry name" value="ABC_TRANSPORTER_2"/>
    <property type="match status" value="1"/>
</dbReference>
<comment type="similarity">
    <text evidence="1">Belongs to the ABC transporter superfamily.</text>
</comment>
<evidence type="ECO:0000313" key="7">
    <source>
        <dbReference type="Proteomes" id="UP000005234"/>
    </source>
</evidence>
<dbReference type="PANTHER" id="PTHR46743:SF2">
    <property type="entry name" value="TEICHOIC ACIDS EXPORT ATP-BINDING PROTEIN TAGH"/>
    <property type="match status" value="1"/>
</dbReference>
<name>H8L116_FRAAD</name>
<evidence type="ECO:0000256" key="4">
    <source>
        <dbReference type="ARBA" id="ARBA00022840"/>
    </source>
</evidence>
<dbReference type="Proteomes" id="UP000005234">
    <property type="component" value="Chromosome"/>
</dbReference>
<keyword evidence="2" id="KW-0813">Transport</keyword>
<dbReference type="STRING" id="767434.Fraau_2837"/>
<dbReference type="HOGENOM" id="CLU_000604_1_2_6"/>
<dbReference type="OrthoDB" id="9778870at2"/>
<dbReference type="InterPro" id="IPR027417">
    <property type="entry name" value="P-loop_NTPase"/>
</dbReference>
<dbReference type="InterPro" id="IPR003439">
    <property type="entry name" value="ABC_transporter-like_ATP-bd"/>
</dbReference>
<evidence type="ECO:0000313" key="6">
    <source>
        <dbReference type="EMBL" id="AFC87171.1"/>
    </source>
</evidence>
<dbReference type="InterPro" id="IPR050683">
    <property type="entry name" value="Bact_Polysacc_Export_ATP-bd"/>
</dbReference>
<dbReference type="SMART" id="SM00382">
    <property type="entry name" value="AAA"/>
    <property type="match status" value="1"/>
</dbReference>
<dbReference type="SUPFAM" id="SSF52540">
    <property type="entry name" value="P-loop containing nucleoside triphosphate hydrolases"/>
    <property type="match status" value="1"/>
</dbReference>
<gene>
    <name evidence="6" type="ordered locus">Fraau_2837</name>
</gene>
<dbReference type="CDD" id="cd03220">
    <property type="entry name" value="ABC_KpsT_Wzt"/>
    <property type="match status" value="1"/>
</dbReference>
<dbReference type="GO" id="GO:0005524">
    <property type="term" value="F:ATP binding"/>
    <property type="evidence" value="ECO:0007669"/>
    <property type="project" value="UniProtKB-KW"/>
</dbReference>
<dbReference type="AlphaFoldDB" id="H8L116"/>